<keyword evidence="5" id="KW-1185">Reference proteome</keyword>
<gene>
    <name evidence="4" type="ORF">L5515_019723</name>
</gene>
<evidence type="ECO:0000259" key="3">
    <source>
        <dbReference type="Pfam" id="PF20209"/>
    </source>
</evidence>
<protein>
    <recommendedName>
        <fullName evidence="3">DUF6570 domain-containing protein</fullName>
    </recommendedName>
</protein>
<accession>A0AAE9FMH2</accession>
<dbReference type="Pfam" id="PF20209">
    <property type="entry name" value="DUF6570"/>
    <property type="match status" value="1"/>
</dbReference>
<evidence type="ECO:0000256" key="1">
    <source>
        <dbReference type="SAM" id="MobiDB-lite"/>
    </source>
</evidence>
<sequence length="539" mass="60588">MHLTKRRFLLLLLFSTIVTGPGEATRTKNVTKNDPPPPIAATKRHHSASTSTTKRGRYTKIKKTFGNKKALESAKNMKEFAIEVTDEDLGAVCGRLREHLNADIIRSDTTTETAQKRRQLTRCSFHLYRDGSELTHKPVVDLFGQVYEAFLKDTRPSDKEIVTTNEQYDRLFANDNGDNTEPQDDESRHEHLHTTLARLCTDECPPISDKDAADAHEDIERFANDPSREMSAETFEFLVAHKECFQGVRTVLSRLADIVNYKESLKTLNAHTGTGFEELVNSLHIPQRLKDSVWAKFGVKTKQAHHTQEAVLNALGVHIDKFRACLENDKYCHVCKMMASADDFQRVALSSIRYSLTDTCNQCSPSQPCSTCVNEKVGVCRVCMRHIRLQKTPPLAEKNGLTFDEAPPEIACLNAIELMLIQKVRVVQSVVTLKDRRGRQTGMRACGGPVVVLPVNLEGSINTVLSSLPSSSEMKIVVNTSWEKQYLVCMERVLAALAWLKSNNPEYKNIQLDSNFNFTIGVDVLFESVEASVQKFEVS</sequence>
<reference evidence="4 5" key="1">
    <citation type="submission" date="2022-04" db="EMBL/GenBank/DDBJ databases">
        <title>Chromosome-level reference genomes for two strains of Caenorhabditis briggsae: an improved platform for comparative genomics.</title>
        <authorList>
            <person name="Stevens L."/>
            <person name="Andersen E."/>
        </authorList>
    </citation>
    <scope>NUCLEOTIDE SEQUENCE [LARGE SCALE GENOMIC DNA]</scope>
    <source>
        <strain evidence="4">VX34</strain>
        <tissue evidence="4">Whole-organism</tissue>
    </source>
</reference>
<evidence type="ECO:0000256" key="2">
    <source>
        <dbReference type="SAM" id="SignalP"/>
    </source>
</evidence>
<evidence type="ECO:0000313" key="5">
    <source>
        <dbReference type="Proteomes" id="UP000829354"/>
    </source>
</evidence>
<dbReference type="EMBL" id="CP092625">
    <property type="protein sequence ID" value="UMM44592.1"/>
    <property type="molecule type" value="Genomic_DNA"/>
</dbReference>
<dbReference type="Proteomes" id="UP000829354">
    <property type="component" value="Chromosome X"/>
</dbReference>
<organism evidence="4 5">
    <name type="scientific">Caenorhabditis briggsae</name>
    <dbReference type="NCBI Taxonomy" id="6238"/>
    <lineage>
        <taxon>Eukaryota</taxon>
        <taxon>Metazoa</taxon>
        <taxon>Ecdysozoa</taxon>
        <taxon>Nematoda</taxon>
        <taxon>Chromadorea</taxon>
        <taxon>Rhabditida</taxon>
        <taxon>Rhabditina</taxon>
        <taxon>Rhabditomorpha</taxon>
        <taxon>Rhabditoidea</taxon>
        <taxon>Rhabditidae</taxon>
        <taxon>Peloderinae</taxon>
        <taxon>Caenorhabditis</taxon>
    </lineage>
</organism>
<feature type="chain" id="PRO_5042202803" description="DUF6570 domain-containing protein" evidence="2">
    <location>
        <begin position="25"/>
        <end position="539"/>
    </location>
</feature>
<feature type="region of interest" description="Disordered" evidence="1">
    <location>
        <begin position="23"/>
        <end position="56"/>
    </location>
</feature>
<feature type="domain" description="DUF6570" evidence="3">
    <location>
        <begin position="390"/>
        <end position="514"/>
    </location>
</feature>
<feature type="signal peptide" evidence="2">
    <location>
        <begin position="1"/>
        <end position="24"/>
    </location>
</feature>
<name>A0AAE9FMH2_CAEBR</name>
<evidence type="ECO:0000313" key="4">
    <source>
        <dbReference type="EMBL" id="UMM44592.1"/>
    </source>
</evidence>
<proteinExistence type="predicted"/>
<dbReference type="AlphaFoldDB" id="A0AAE9FMH2"/>
<keyword evidence="2" id="KW-0732">Signal</keyword>
<dbReference type="InterPro" id="IPR046700">
    <property type="entry name" value="DUF6570"/>
</dbReference>